<dbReference type="InterPro" id="IPR014014">
    <property type="entry name" value="RNA_helicase_DEAD_Q_motif"/>
</dbReference>
<evidence type="ECO:0000256" key="6">
    <source>
        <dbReference type="PROSITE-ProRule" id="PRU00552"/>
    </source>
</evidence>
<dbReference type="Pfam" id="PF00271">
    <property type="entry name" value="Helicase_C"/>
    <property type="match status" value="1"/>
</dbReference>
<dbReference type="SUPFAM" id="SSF52540">
    <property type="entry name" value="P-loop containing nucleoside triphosphate hydrolases"/>
    <property type="match status" value="1"/>
</dbReference>
<feature type="compositionally biased region" description="Polar residues" evidence="8">
    <location>
        <begin position="398"/>
        <end position="412"/>
    </location>
</feature>
<dbReference type="GO" id="GO:0016787">
    <property type="term" value="F:hydrolase activity"/>
    <property type="evidence" value="ECO:0007669"/>
    <property type="project" value="UniProtKB-KW"/>
</dbReference>
<accession>M1LX48</accession>
<comment type="similarity">
    <text evidence="5 7">Belongs to the DEAD box helicase family.</text>
</comment>
<dbReference type="STRING" id="1208920.CONE_0107"/>
<dbReference type="InterPro" id="IPR050079">
    <property type="entry name" value="DEAD_box_RNA_helicase"/>
</dbReference>
<dbReference type="PANTHER" id="PTHR47959:SF17">
    <property type="entry name" value="ATP-DEPENDENT RNA HELICASE DEAD BOX FAMILY"/>
    <property type="match status" value="1"/>
</dbReference>
<evidence type="ECO:0000313" key="13">
    <source>
        <dbReference type="Proteomes" id="UP000011541"/>
    </source>
</evidence>
<dbReference type="PROSITE" id="PS51195">
    <property type="entry name" value="Q_MOTIF"/>
    <property type="match status" value="1"/>
</dbReference>
<dbReference type="CDD" id="cd18787">
    <property type="entry name" value="SF2_C_DEAD"/>
    <property type="match status" value="1"/>
</dbReference>
<reference evidence="12 13" key="1">
    <citation type="journal article" date="2013" name="Genome Biol. Evol.">
        <title>Genome evolution and phylogenomic analysis of candidatus kinetoplastibacterium, the betaproteobacterial endosymbionts of strigomonas and angomonas.</title>
        <authorList>
            <person name="Alves J.M."/>
            <person name="Serrano M.G."/>
            <person name="Maia da Silva F."/>
            <person name="Voegtly L.J."/>
            <person name="Matveyev A.V."/>
            <person name="Teixeira M.M."/>
            <person name="Camargo E.P."/>
            <person name="Buck G.A."/>
        </authorList>
    </citation>
    <scope>NUCLEOTIDE SEQUENCE [LARGE SCALE GENOMIC DNA]</scope>
    <source>
        <strain evidence="12 13">TCC290E</strain>
    </source>
</reference>
<dbReference type="InterPro" id="IPR000629">
    <property type="entry name" value="RNA-helicase_DEAD-box_CS"/>
</dbReference>
<dbReference type="eggNOG" id="COG0513">
    <property type="taxonomic scope" value="Bacteria"/>
</dbReference>
<dbReference type="SMART" id="SM00487">
    <property type="entry name" value="DEXDc"/>
    <property type="match status" value="1"/>
</dbReference>
<organism evidence="12 13">
    <name type="scientific">Candidatus Kinetoplastidibacterium stringomonadis TCC290E</name>
    <dbReference type="NCBI Taxonomy" id="1208920"/>
    <lineage>
        <taxon>Bacteria</taxon>
        <taxon>Pseudomonadati</taxon>
        <taxon>Pseudomonadota</taxon>
        <taxon>Betaproteobacteria</taxon>
        <taxon>Candidatus Kinetoplastidibacterium</taxon>
    </lineage>
</organism>
<dbReference type="InterPro" id="IPR044742">
    <property type="entry name" value="DEAD/DEAH_RhlB"/>
</dbReference>
<proteinExistence type="inferred from homology"/>
<keyword evidence="1 7" id="KW-0547">Nucleotide-binding</keyword>
<dbReference type="PATRIC" id="fig|1208920.3.peg.646"/>
<dbReference type="EMBL" id="CP003805">
    <property type="protein sequence ID" value="AGF48646.1"/>
    <property type="molecule type" value="Genomic_DNA"/>
</dbReference>
<evidence type="ECO:0000256" key="1">
    <source>
        <dbReference type="ARBA" id="ARBA00022741"/>
    </source>
</evidence>
<dbReference type="RefSeq" id="WP_015397330.1">
    <property type="nucleotide sequence ID" value="NC_020299.1"/>
</dbReference>
<evidence type="ECO:0000256" key="5">
    <source>
        <dbReference type="ARBA" id="ARBA00038437"/>
    </source>
</evidence>
<keyword evidence="2 7" id="KW-0378">Hydrolase</keyword>
<dbReference type="PROSITE" id="PS00039">
    <property type="entry name" value="DEAD_ATP_HELICASE"/>
    <property type="match status" value="1"/>
</dbReference>
<keyword evidence="13" id="KW-1185">Reference proteome</keyword>
<dbReference type="GO" id="GO:0003724">
    <property type="term" value="F:RNA helicase activity"/>
    <property type="evidence" value="ECO:0007669"/>
    <property type="project" value="InterPro"/>
</dbReference>
<feature type="domain" description="DEAD-box RNA helicase Q" evidence="11">
    <location>
        <begin position="1"/>
        <end position="29"/>
    </location>
</feature>
<dbReference type="OrthoDB" id="8520957at2"/>
<gene>
    <name evidence="12" type="ORF">CONE_0107</name>
</gene>
<feature type="domain" description="Helicase C-terminal" evidence="10">
    <location>
        <begin position="235"/>
        <end position="384"/>
    </location>
</feature>
<evidence type="ECO:0000256" key="8">
    <source>
        <dbReference type="SAM" id="MobiDB-lite"/>
    </source>
</evidence>
<feature type="compositionally biased region" description="Basic and acidic residues" evidence="8">
    <location>
        <begin position="462"/>
        <end position="478"/>
    </location>
</feature>
<feature type="domain" description="Helicase ATP-binding" evidence="9">
    <location>
        <begin position="32"/>
        <end position="207"/>
    </location>
</feature>
<feature type="short sequence motif" description="Q motif" evidence="6">
    <location>
        <begin position="1"/>
        <end position="29"/>
    </location>
</feature>
<dbReference type="HOGENOM" id="CLU_003041_1_3_4"/>
<feature type="compositionally biased region" description="Basic and acidic residues" evidence="8">
    <location>
        <begin position="418"/>
        <end position="444"/>
    </location>
</feature>
<dbReference type="KEGG" id="kon:CONE_0107"/>
<dbReference type="InterPro" id="IPR027417">
    <property type="entry name" value="P-loop_NTPase"/>
</dbReference>
<keyword evidence="4 7" id="KW-0067">ATP-binding</keyword>
<dbReference type="AlphaFoldDB" id="M1LX48"/>
<dbReference type="SMART" id="SM00490">
    <property type="entry name" value="HELICc"/>
    <property type="match status" value="1"/>
</dbReference>
<keyword evidence="3 7" id="KW-0347">Helicase</keyword>
<dbReference type="CDD" id="cd00268">
    <property type="entry name" value="DEADc"/>
    <property type="match status" value="1"/>
</dbReference>
<evidence type="ECO:0000259" key="9">
    <source>
        <dbReference type="PROSITE" id="PS51192"/>
    </source>
</evidence>
<evidence type="ECO:0000256" key="3">
    <source>
        <dbReference type="ARBA" id="ARBA00022806"/>
    </source>
</evidence>
<dbReference type="GO" id="GO:0005524">
    <property type="term" value="F:ATP binding"/>
    <property type="evidence" value="ECO:0007669"/>
    <property type="project" value="UniProtKB-KW"/>
</dbReference>
<dbReference type="Proteomes" id="UP000011541">
    <property type="component" value="Chromosome"/>
</dbReference>
<dbReference type="GO" id="GO:0003676">
    <property type="term" value="F:nucleic acid binding"/>
    <property type="evidence" value="ECO:0007669"/>
    <property type="project" value="InterPro"/>
</dbReference>
<dbReference type="PROSITE" id="PS51192">
    <property type="entry name" value="HELICASE_ATP_BIND_1"/>
    <property type="match status" value="1"/>
</dbReference>
<dbReference type="Pfam" id="PF00270">
    <property type="entry name" value="DEAD"/>
    <property type="match status" value="1"/>
</dbReference>
<dbReference type="Gene3D" id="3.40.50.300">
    <property type="entry name" value="P-loop containing nucleotide triphosphate hydrolases"/>
    <property type="match status" value="2"/>
</dbReference>
<evidence type="ECO:0000256" key="2">
    <source>
        <dbReference type="ARBA" id="ARBA00022801"/>
    </source>
</evidence>
<sequence>MSFEKIGISSNIFSALKTAGFVSPTPVQEATIPQALSGKDLIVSAQTGSGKTAAFMLPILQILSQKPKSNNINPQVLVLTPTRELALQITKATASYGINMPWLRIATIVGGMPYREQIKALSKRVDILVATPGRLIDQMRSNKVSLAGIQILVLDEADRMLDMGFIEDIETIVKNTPRDRQTMLFSATIDESIDRLAKKMMNSPQHISLTSSKQKHDNITQKLFYADNNEHKVKLLNHVLNEASLDQAIIFTSTKKGADKLAECLSDSGFSVAALHGDMNQRQRTRTISQLQKKQIRVLVATDIAARGIDINGISHAVNFDLPMQAEDYVHRIGRTGRAGRNGSALSLVTNEERHKIRRIEKYIGQTILAETIEGLEPKISKVSNDSPNKKNKYRVNPNRNELSSKNNTSRKFSFANKTKERIDGKKISSERIDGKKIYSDRTPSKTNNNQSRKQNTSKRSSFKENVRDTKFNESRRA</sequence>
<feature type="compositionally biased region" description="Polar residues" evidence="8">
    <location>
        <begin position="445"/>
        <end position="460"/>
    </location>
</feature>
<evidence type="ECO:0000259" key="11">
    <source>
        <dbReference type="PROSITE" id="PS51195"/>
    </source>
</evidence>
<evidence type="ECO:0000259" key="10">
    <source>
        <dbReference type="PROSITE" id="PS51194"/>
    </source>
</evidence>
<dbReference type="PROSITE" id="PS51194">
    <property type="entry name" value="HELICASE_CTER"/>
    <property type="match status" value="1"/>
</dbReference>
<dbReference type="InterPro" id="IPR014001">
    <property type="entry name" value="Helicase_ATP-bd"/>
</dbReference>
<evidence type="ECO:0000256" key="4">
    <source>
        <dbReference type="ARBA" id="ARBA00022840"/>
    </source>
</evidence>
<dbReference type="InterPro" id="IPR001650">
    <property type="entry name" value="Helicase_C-like"/>
</dbReference>
<evidence type="ECO:0000313" key="12">
    <source>
        <dbReference type="EMBL" id="AGF48646.1"/>
    </source>
</evidence>
<name>M1LX48_9PROT</name>
<protein>
    <submittedName>
        <fullName evidence="12">Superfamily II DNA and RNA helicase</fullName>
    </submittedName>
</protein>
<dbReference type="InterPro" id="IPR011545">
    <property type="entry name" value="DEAD/DEAH_box_helicase_dom"/>
</dbReference>
<feature type="region of interest" description="Disordered" evidence="8">
    <location>
        <begin position="380"/>
        <end position="478"/>
    </location>
</feature>
<evidence type="ECO:0000256" key="7">
    <source>
        <dbReference type="RuleBase" id="RU000492"/>
    </source>
</evidence>
<dbReference type="GO" id="GO:0005829">
    <property type="term" value="C:cytosol"/>
    <property type="evidence" value="ECO:0007669"/>
    <property type="project" value="TreeGrafter"/>
</dbReference>
<dbReference type="PANTHER" id="PTHR47959">
    <property type="entry name" value="ATP-DEPENDENT RNA HELICASE RHLE-RELATED"/>
    <property type="match status" value="1"/>
</dbReference>